<accession>A0AA40JQ73</accession>
<evidence type="ECO:0000313" key="2">
    <source>
        <dbReference type="Proteomes" id="UP000032274"/>
    </source>
</evidence>
<organism evidence="1 2">
    <name type="scientific">Staphylococcus aureus</name>
    <dbReference type="NCBI Taxonomy" id="1280"/>
    <lineage>
        <taxon>Bacteria</taxon>
        <taxon>Bacillati</taxon>
        <taxon>Bacillota</taxon>
        <taxon>Bacilli</taxon>
        <taxon>Bacillales</taxon>
        <taxon>Staphylococcaceae</taxon>
        <taxon>Staphylococcus</taxon>
    </lineage>
</organism>
<sequence length="206" mass="24365">MKSILIIWTITLSIMNNDNCLVFFLENTERFLSHYKSLTQLLISFITLFMSLGSILVACYAIYINQKEKQKDIKKKSERLLMLIDDETFMDRMYVVSRLYLISSMLANSLDKHTEKINKEIDDTFDKLNEIRDKISEIQKQKLEIITNNDLKKLIQKKESITLNANLLKRYNTKVEGPENKRYEEAIKRIIEIRNNIISDMDDLIK</sequence>
<proteinExistence type="predicted"/>
<gene>
    <name evidence="1" type="ORF">QU38_03030</name>
</gene>
<dbReference type="Proteomes" id="UP000032274">
    <property type="component" value="Unassembled WGS sequence"/>
</dbReference>
<dbReference type="EMBL" id="JXIG01000616">
    <property type="protein sequence ID" value="KIT97929.1"/>
    <property type="molecule type" value="Genomic_DNA"/>
</dbReference>
<comment type="caution">
    <text evidence="1">The sequence shown here is derived from an EMBL/GenBank/DDBJ whole genome shotgun (WGS) entry which is preliminary data.</text>
</comment>
<dbReference type="AlphaFoldDB" id="A0AA40JQ73"/>
<protein>
    <submittedName>
        <fullName evidence="1">Uncharacterized protein</fullName>
    </submittedName>
</protein>
<evidence type="ECO:0000313" key="1">
    <source>
        <dbReference type="EMBL" id="KIT97929.1"/>
    </source>
</evidence>
<name>A0AA40JQ73_STAAU</name>
<reference evidence="1 2" key="1">
    <citation type="submission" date="2015-01" db="EMBL/GenBank/DDBJ databases">
        <title>Characterization of Swiss Staphylococcus aureus strains involved in food poisoning.</title>
        <authorList>
            <person name="Crovadore J."/>
            <person name="Chablais R."/>
            <person name="Tonacini J."/>
            <person name="Schnyder B."/>
            <person name="Lefort F."/>
        </authorList>
    </citation>
    <scope>NUCLEOTIDE SEQUENCE [LARGE SCALE GENOMIC DNA]</scope>
    <source>
        <strain evidence="1 2">SA-120</strain>
    </source>
</reference>
<dbReference type="RefSeq" id="WP_000836097.1">
    <property type="nucleotide sequence ID" value="NZ_BAABRB010000013.1"/>
</dbReference>